<feature type="domain" description="Di19 C-terminal" evidence="3">
    <location>
        <begin position="117"/>
        <end position="225"/>
    </location>
</feature>
<dbReference type="Pfam" id="PF05605">
    <property type="entry name" value="zf-Di19"/>
    <property type="match status" value="1"/>
</dbReference>
<proteinExistence type="inferred from homology"/>
<dbReference type="PANTHER" id="PTHR31875">
    <property type="entry name" value="PROTEIN DEHYDRATION-INDUCED 19"/>
    <property type="match status" value="1"/>
</dbReference>
<dbReference type="PANTHER" id="PTHR31875:SF6">
    <property type="entry name" value="PROTEIN DEHYDRATION-INDUCED 19"/>
    <property type="match status" value="1"/>
</dbReference>
<dbReference type="EMBL" id="GCHU01019255">
    <property type="protein sequence ID" value="JAG86067.1"/>
    <property type="molecule type" value="Transcribed_RNA"/>
</dbReference>
<dbReference type="InterPro" id="IPR027935">
    <property type="entry name" value="Di19_C"/>
</dbReference>
<evidence type="ECO:0000259" key="2">
    <source>
        <dbReference type="Pfam" id="PF05605"/>
    </source>
</evidence>
<evidence type="ECO:0000313" key="4">
    <source>
        <dbReference type="EMBL" id="JAG86067.1"/>
    </source>
</evidence>
<dbReference type="Pfam" id="PF14571">
    <property type="entry name" value="Di19_C"/>
    <property type="match status" value="1"/>
</dbReference>
<reference evidence="4" key="1">
    <citation type="submission" date="2015-02" db="EMBL/GenBank/DDBJ databases">
        <title>A transcriptome of Wollemia nobilis - a relic of Gondwana.</title>
        <authorList>
            <person name="Chia J.Y."/>
            <person name="Leong Y.S."/>
            <person name="Abdul Karim S."/>
            <person name="Wan Azmi N."/>
            <person name="Hercus R."/>
            <person name="Croft L."/>
        </authorList>
    </citation>
    <scope>NUCLEOTIDE SEQUENCE</scope>
    <source>
        <strain evidence="4">MaeBrown</strain>
        <tissue evidence="4">Leaf</tissue>
    </source>
</reference>
<sequence>MDAELWAARLAAAKRQHSLHHSQSQFDRLSVDGFEVEEDVRPEFSCPYCYDDYDIASLCSHLEDEHPYESKLAICPVCNTKVGRDMLNHITAQHGHLFKIQRRRRLRRVAVPHGSTLSLLSRELREAHLQVLLGGGSFRSTNNSSSTVADSLFSSLAFNFPGSEAEEIAKSATSTVEDTSAKVKTTSQQWKACNEPSLSSEERAQKIKQATLRANFVQQLVVSTLLGDE</sequence>
<name>A0A0C9S2I0_9CONI</name>
<feature type="domain" description="Di19 zinc-binding" evidence="2">
    <location>
        <begin position="43"/>
        <end position="95"/>
    </location>
</feature>
<protein>
    <submittedName>
        <fullName evidence="4">TSA: Wollemia nobilis Ref_Wollemi_Transcript_19378_1417 transcribed RNA sequence</fullName>
    </submittedName>
</protein>
<dbReference type="InterPro" id="IPR008598">
    <property type="entry name" value="Di19_Zn-bd"/>
</dbReference>
<accession>A0A0C9S2I0</accession>
<organism evidence="4">
    <name type="scientific">Wollemia nobilis</name>
    <dbReference type="NCBI Taxonomy" id="56998"/>
    <lineage>
        <taxon>Eukaryota</taxon>
        <taxon>Viridiplantae</taxon>
        <taxon>Streptophyta</taxon>
        <taxon>Embryophyta</taxon>
        <taxon>Tracheophyta</taxon>
        <taxon>Spermatophyta</taxon>
        <taxon>Pinopsida</taxon>
        <taxon>Pinidae</taxon>
        <taxon>Conifers II</taxon>
        <taxon>Araucariales</taxon>
        <taxon>Araucariaceae</taxon>
        <taxon>Wollemia</taxon>
    </lineage>
</organism>
<evidence type="ECO:0000256" key="1">
    <source>
        <dbReference type="ARBA" id="ARBA00007109"/>
    </source>
</evidence>
<evidence type="ECO:0000259" key="3">
    <source>
        <dbReference type="Pfam" id="PF14571"/>
    </source>
</evidence>
<dbReference type="AlphaFoldDB" id="A0A0C9S2I0"/>
<comment type="similarity">
    <text evidence="1">Belongs to the Di19 family.</text>
</comment>
<dbReference type="InterPro" id="IPR033347">
    <property type="entry name" value="Di19"/>
</dbReference>